<feature type="compositionally biased region" description="Acidic residues" evidence="1">
    <location>
        <begin position="69"/>
        <end position="93"/>
    </location>
</feature>
<feature type="region of interest" description="Disordered" evidence="1">
    <location>
        <begin position="62"/>
        <end position="101"/>
    </location>
</feature>
<evidence type="ECO:0000256" key="1">
    <source>
        <dbReference type="SAM" id="MobiDB-lite"/>
    </source>
</evidence>
<protein>
    <submittedName>
        <fullName evidence="2">Uncharacterized protein</fullName>
    </submittedName>
</protein>
<dbReference type="EMBL" id="SRLO01001334">
    <property type="protein sequence ID" value="TNN38825.1"/>
    <property type="molecule type" value="Genomic_DNA"/>
</dbReference>
<reference evidence="2 3" key="1">
    <citation type="submission" date="2019-03" db="EMBL/GenBank/DDBJ databases">
        <title>First draft genome of Liparis tanakae, snailfish: a comprehensive survey of snailfish specific genes.</title>
        <authorList>
            <person name="Kim W."/>
            <person name="Song I."/>
            <person name="Jeong J.-H."/>
            <person name="Kim D."/>
            <person name="Kim S."/>
            <person name="Ryu S."/>
            <person name="Song J.Y."/>
            <person name="Lee S.K."/>
        </authorList>
    </citation>
    <scope>NUCLEOTIDE SEQUENCE [LARGE SCALE GENOMIC DNA]</scope>
    <source>
        <tissue evidence="2">Muscle</tissue>
    </source>
</reference>
<evidence type="ECO:0000313" key="3">
    <source>
        <dbReference type="Proteomes" id="UP000314294"/>
    </source>
</evidence>
<dbReference type="Proteomes" id="UP000314294">
    <property type="component" value="Unassembled WGS sequence"/>
</dbReference>
<comment type="caution">
    <text evidence="2">The sequence shown here is derived from an EMBL/GenBank/DDBJ whole genome shotgun (WGS) entry which is preliminary data.</text>
</comment>
<dbReference type="AlphaFoldDB" id="A0A4Z2FD62"/>
<feature type="compositionally biased region" description="Basic and acidic residues" evidence="1">
    <location>
        <begin position="31"/>
        <end position="41"/>
    </location>
</feature>
<feature type="region of interest" description="Disordered" evidence="1">
    <location>
        <begin position="121"/>
        <end position="178"/>
    </location>
</feature>
<keyword evidence="3" id="KW-1185">Reference proteome</keyword>
<sequence length="209" mass="22562">MEEAVDGDQARRPGQVGTGESNSPNQIAEEGDGRMTGRMEAETQGGIQVGVVGAAGMRVLLGEPGEQVAQEEEEVVEEEEEEGEGEEEEEEEGGWVLLGAWGPNPIKVGVEETKCTRCQTASRVPSQLRRHSSNNHSPAISIRRDSQRWTKGRCKGSGVGNPSLKPRIRTKTQAGPQGPFLAAPVEVEVEVEVEVDLNQADGRNPRRSL</sequence>
<organism evidence="2 3">
    <name type="scientific">Liparis tanakae</name>
    <name type="common">Tanaka's snailfish</name>
    <dbReference type="NCBI Taxonomy" id="230148"/>
    <lineage>
        <taxon>Eukaryota</taxon>
        <taxon>Metazoa</taxon>
        <taxon>Chordata</taxon>
        <taxon>Craniata</taxon>
        <taxon>Vertebrata</taxon>
        <taxon>Euteleostomi</taxon>
        <taxon>Actinopterygii</taxon>
        <taxon>Neopterygii</taxon>
        <taxon>Teleostei</taxon>
        <taxon>Neoteleostei</taxon>
        <taxon>Acanthomorphata</taxon>
        <taxon>Eupercaria</taxon>
        <taxon>Perciformes</taxon>
        <taxon>Cottioidei</taxon>
        <taxon>Cottales</taxon>
        <taxon>Liparidae</taxon>
        <taxon>Liparis</taxon>
    </lineage>
</organism>
<name>A0A4Z2FD62_9TELE</name>
<accession>A0A4Z2FD62</accession>
<feature type="region of interest" description="Disordered" evidence="1">
    <location>
        <begin position="1"/>
        <end position="44"/>
    </location>
</feature>
<proteinExistence type="predicted"/>
<gene>
    <name evidence="2" type="ORF">EYF80_051009</name>
</gene>
<evidence type="ECO:0000313" key="2">
    <source>
        <dbReference type="EMBL" id="TNN38825.1"/>
    </source>
</evidence>